<keyword evidence="2" id="KW-1185">Reference proteome</keyword>
<accession>A0AAD8LWS2</accession>
<name>A0AAD8LWS2_9APIA</name>
<comment type="caution">
    <text evidence="1">The sequence shown here is derived from an EMBL/GenBank/DDBJ whole genome shotgun (WGS) entry which is preliminary data.</text>
</comment>
<dbReference type="Proteomes" id="UP001237642">
    <property type="component" value="Unassembled WGS sequence"/>
</dbReference>
<organism evidence="1 2">
    <name type="scientific">Heracleum sosnowskyi</name>
    <dbReference type="NCBI Taxonomy" id="360622"/>
    <lineage>
        <taxon>Eukaryota</taxon>
        <taxon>Viridiplantae</taxon>
        <taxon>Streptophyta</taxon>
        <taxon>Embryophyta</taxon>
        <taxon>Tracheophyta</taxon>
        <taxon>Spermatophyta</taxon>
        <taxon>Magnoliopsida</taxon>
        <taxon>eudicotyledons</taxon>
        <taxon>Gunneridae</taxon>
        <taxon>Pentapetalae</taxon>
        <taxon>asterids</taxon>
        <taxon>campanulids</taxon>
        <taxon>Apiales</taxon>
        <taxon>Apiaceae</taxon>
        <taxon>Apioideae</taxon>
        <taxon>apioid superclade</taxon>
        <taxon>Tordylieae</taxon>
        <taxon>Tordyliinae</taxon>
        <taxon>Heracleum</taxon>
    </lineage>
</organism>
<dbReference type="EMBL" id="JAUIZM010000012">
    <property type="protein sequence ID" value="KAK1353505.1"/>
    <property type="molecule type" value="Genomic_DNA"/>
</dbReference>
<reference evidence="1" key="2">
    <citation type="submission" date="2023-05" db="EMBL/GenBank/DDBJ databases">
        <authorList>
            <person name="Schelkunov M.I."/>
        </authorList>
    </citation>
    <scope>NUCLEOTIDE SEQUENCE</scope>
    <source>
        <strain evidence="1">Hsosn_3</strain>
        <tissue evidence="1">Leaf</tissue>
    </source>
</reference>
<sequence>MAKFTENPPEIDEEDSDSLQISVADRPLRKEQNPIFANLGRGTNLGYGSKKQISVADDRLWTEEQKLIFAKQGKGVDNQNTQSAGKLVHNYSLVFIFRINPLELIRCCGSQDSVFLI</sequence>
<reference evidence="1" key="1">
    <citation type="submission" date="2023-02" db="EMBL/GenBank/DDBJ databases">
        <title>Genome of toxic invasive species Heracleum sosnowskyi carries increased number of genes despite the absence of recent whole-genome duplications.</title>
        <authorList>
            <person name="Schelkunov M."/>
            <person name="Shtratnikova V."/>
            <person name="Makarenko M."/>
            <person name="Klepikova A."/>
            <person name="Omelchenko D."/>
            <person name="Novikova G."/>
            <person name="Obukhova E."/>
            <person name="Bogdanov V."/>
            <person name="Penin A."/>
            <person name="Logacheva M."/>
        </authorList>
    </citation>
    <scope>NUCLEOTIDE SEQUENCE</scope>
    <source>
        <strain evidence="1">Hsosn_3</strain>
        <tissue evidence="1">Leaf</tissue>
    </source>
</reference>
<evidence type="ECO:0000313" key="2">
    <source>
        <dbReference type="Proteomes" id="UP001237642"/>
    </source>
</evidence>
<gene>
    <name evidence="1" type="ORF">POM88_051870</name>
</gene>
<proteinExistence type="predicted"/>
<dbReference type="AlphaFoldDB" id="A0AAD8LWS2"/>
<evidence type="ECO:0000313" key="1">
    <source>
        <dbReference type="EMBL" id="KAK1353505.1"/>
    </source>
</evidence>
<protein>
    <submittedName>
        <fullName evidence="1">Uncharacterized protein</fullName>
    </submittedName>
</protein>